<dbReference type="InterPro" id="IPR008538">
    <property type="entry name" value="Uma2"/>
</dbReference>
<name>A0A5B2VHT8_9HYPH</name>
<reference evidence="2 3" key="1">
    <citation type="submission" date="2019-09" db="EMBL/GenBank/DDBJ databases">
        <title>Salinarimonas rosea gen. nov., sp. nov., a new member of the a-2 subgroup of the Proteobacteria.</title>
        <authorList>
            <person name="Liu J."/>
        </authorList>
    </citation>
    <scope>NUCLEOTIDE SEQUENCE [LARGE SCALE GENOMIC DNA]</scope>
    <source>
        <strain evidence="2 3">BN140002</strain>
    </source>
</reference>
<reference evidence="2 3" key="2">
    <citation type="submission" date="2019-09" db="EMBL/GenBank/DDBJ databases">
        <authorList>
            <person name="Jin C."/>
        </authorList>
    </citation>
    <scope>NUCLEOTIDE SEQUENCE [LARGE SCALE GENOMIC DNA]</scope>
    <source>
        <strain evidence="2 3">BN140002</strain>
    </source>
</reference>
<dbReference type="InterPro" id="IPR011335">
    <property type="entry name" value="Restrct_endonuc-II-like"/>
</dbReference>
<keyword evidence="2" id="KW-0540">Nuclease</keyword>
<feature type="domain" description="Putative restriction endonuclease" evidence="1">
    <location>
        <begin position="12"/>
        <end position="171"/>
    </location>
</feature>
<dbReference type="GO" id="GO:0004519">
    <property type="term" value="F:endonuclease activity"/>
    <property type="evidence" value="ECO:0007669"/>
    <property type="project" value="UniProtKB-KW"/>
</dbReference>
<protein>
    <submittedName>
        <fullName evidence="2">Uma2 family endonuclease</fullName>
    </submittedName>
</protein>
<evidence type="ECO:0000259" key="1">
    <source>
        <dbReference type="Pfam" id="PF05685"/>
    </source>
</evidence>
<dbReference type="Pfam" id="PF05685">
    <property type="entry name" value="Uma2"/>
    <property type="match status" value="1"/>
</dbReference>
<dbReference type="PANTHER" id="PTHR36558">
    <property type="entry name" value="GLR1098 PROTEIN"/>
    <property type="match status" value="1"/>
</dbReference>
<keyword evidence="2" id="KW-0255">Endonuclease</keyword>
<dbReference type="EMBL" id="VUOA01000017">
    <property type="protein sequence ID" value="KAA2237922.1"/>
    <property type="molecule type" value="Genomic_DNA"/>
</dbReference>
<sequence>MAEPQCKLMSAEEFLAWQLDQEERYELVDGFPVPLRGMTGASNVHDVLVVNMIASLAVQLRGGPCRVATADTAIRTSIRNIRRPDVSVDCAPPDRRSQEAQAPTLVVEVLSPSNRPADRLRKIEEYKRLPTLLYILFVEPDAMRAVLLERTDEGWRDEAFEGSDAAIALPRIGATLTLRDVYEGAPPDGSV</sequence>
<keyword evidence="2" id="KW-0378">Hydrolase</keyword>
<evidence type="ECO:0000313" key="3">
    <source>
        <dbReference type="Proteomes" id="UP000323142"/>
    </source>
</evidence>
<accession>A0A5B2VHT8</accession>
<dbReference type="CDD" id="cd06260">
    <property type="entry name" value="DUF820-like"/>
    <property type="match status" value="1"/>
</dbReference>
<dbReference type="PANTHER" id="PTHR36558:SF1">
    <property type="entry name" value="RESTRICTION ENDONUCLEASE DOMAIN-CONTAINING PROTEIN-RELATED"/>
    <property type="match status" value="1"/>
</dbReference>
<dbReference type="InterPro" id="IPR012296">
    <property type="entry name" value="Nuclease_put_TT1808"/>
</dbReference>
<evidence type="ECO:0000313" key="2">
    <source>
        <dbReference type="EMBL" id="KAA2237922.1"/>
    </source>
</evidence>
<dbReference type="AlphaFoldDB" id="A0A5B2VHT8"/>
<dbReference type="OrthoDB" id="155284at2"/>
<dbReference type="Gene3D" id="3.90.1570.10">
    <property type="entry name" value="tt1808, chain A"/>
    <property type="match status" value="1"/>
</dbReference>
<proteinExistence type="predicted"/>
<organism evidence="2 3">
    <name type="scientific">Salinarimonas soli</name>
    <dbReference type="NCBI Taxonomy" id="1638099"/>
    <lineage>
        <taxon>Bacteria</taxon>
        <taxon>Pseudomonadati</taxon>
        <taxon>Pseudomonadota</taxon>
        <taxon>Alphaproteobacteria</taxon>
        <taxon>Hyphomicrobiales</taxon>
        <taxon>Salinarimonadaceae</taxon>
        <taxon>Salinarimonas</taxon>
    </lineage>
</organism>
<gene>
    <name evidence="2" type="ORF">F0L46_07985</name>
</gene>
<dbReference type="SUPFAM" id="SSF52980">
    <property type="entry name" value="Restriction endonuclease-like"/>
    <property type="match status" value="1"/>
</dbReference>
<comment type="caution">
    <text evidence="2">The sequence shown here is derived from an EMBL/GenBank/DDBJ whole genome shotgun (WGS) entry which is preliminary data.</text>
</comment>
<keyword evidence="3" id="KW-1185">Reference proteome</keyword>
<dbReference type="RefSeq" id="WP_149816533.1">
    <property type="nucleotide sequence ID" value="NZ_VUOA01000017.1"/>
</dbReference>
<dbReference type="Proteomes" id="UP000323142">
    <property type="component" value="Unassembled WGS sequence"/>
</dbReference>